<feature type="region of interest" description="Disordered" evidence="2">
    <location>
        <begin position="140"/>
        <end position="177"/>
    </location>
</feature>
<dbReference type="Pfam" id="PF05071">
    <property type="entry name" value="NDUFA12"/>
    <property type="match status" value="1"/>
</dbReference>
<name>S8E7F8_FOMSC</name>
<dbReference type="InParanoid" id="S8E7F8"/>
<dbReference type="eggNOG" id="ENOG502S7UF">
    <property type="taxonomic scope" value="Eukaryota"/>
</dbReference>
<sequence length="177" mass="20288">MTIDILNSSSRRTSSAKTWRVRARLHPLCAYLSDKRAGNNYYEYPSVLEETLRTKRVVKYRAGADMLTYVAGKRRLPVQWSAWLTHTRPHPPSLEELHADIARQRRVLQNAALIEARDREERALQLRMAPDNREAITEGVVNTPAKASQQAPPANVDYQTPMSDEPQTWTPRAIRRG</sequence>
<dbReference type="Proteomes" id="UP000015241">
    <property type="component" value="Unassembled WGS sequence"/>
</dbReference>
<reference evidence="3 4" key="1">
    <citation type="journal article" date="2012" name="Science">
        <title>The Paleozoic origin of enzymatic lignin decomposition reconstructed from 31 fungal genomes.</title>
        <authorList>
            <person name="Floudas D."/>
            <person name="Binder M."/>
            <person name="Riley R."/>
            <person name="Barry K."/>
            <person name="Blanchette R.A."/>
            <person name="Henrissat B."/>
            <person name="Martinez A.T."/>
            <person name="Otillar R."/>
            <person name="Spatafora J.W."/>
            <person name="Yadav J.S."/>
            <person name="Aerts A."/>
            <person name="Benoit I."/>
            <person name="Boyd A."/>
            <person name="Carlson A."/>
            <person name="Copeland A."/>
            <person name="Coutinho P.M."/>
            <person name="de Vries R.P."/>
            <person name="Ferreira P."/>
            <person name="Findley K."/>
            <person name="Foster B."/>
            <person name="Gaskell J."/>
            <person name="Glotzer D."/>
            <person name="Gorecki P."/>
            <person name="Heitman J."/>
            <person name="Hesse C."/>
            <person name="Hori C."/>
            <person name="Igarashi K."/>
            <person name="Jurgens J.A."/>
            <person name="Kallen N."/>
            <person name="Kersten P."/>
            <person name="Kohler A."/>
            <person name="Kuees U."/>
            <person name="Kumar T.K.A."/>
            <person name="Kuo A."/>
            <person name="LaButti K."/>
            <person name="Larrondo L.F."/>
            <person name="Lindquist E."/>
            <person name="Ling A."/>
            <person name="Lombard V."/>
            <person name="Lucas S."/>
            <person name="Lundell T."/>
            <person name="Martin R."/>
            <person name="McLaughlin D.J."/>
            <person name="Morgenstern I."/>
            <person name="Morin E."/>
            <person name="Murat C."/>
            <person name="Nagy L.G."/>
            <person name="Nolan M."/>
            <person name="Ohm R.A."/>
            <person name="Patyshakuliyeva A."/>
            <person name="Rokas A."/>
            <person name="Ruiz-Duenas F.J."/>
            <person name="Sabat G."/>
            <person name="Salamov A."/>
            <person name="Samejima M."/>
            <person name="Schmutz J."/>
            <person name="Slot J.C."/>
            <person name="St John F."/>
            <person name="Stenlid J."/>
            <person name="Sun H."/>
            <person name="Sun S."/>
            <person name="Syed K."/>
            <person name="Tsang A."/>
            <person name="Wiebenga A."/>
            <person name="Young D."/>
            <person name="Pisabarro A."/>
            <person name="Eastwood D.C."/>
            <person name="Martin F."/>
            <person name="Cullen D."/>
            <person name="Grigoriev I.V."/>
            <person name="Hibbett D.S."/>
        </authorList>
    </citation>
    <scope>NUCLEOTIDE SEQUENCE</scope>
    <source>
        <strain evidence="4">FP-58527</strain>
    </source>
</reference>
<dbReference type="HOGENOM" id="CLU_100704_1_0_1"/>
<feature type="compositionally biased region" description="Polar residues" evidence="2">
    <location>
        <begin position="145"/>
        <end position="170"/>
    </location>
</feature>
<organism evidence="3 4">
    <name type="scientific">Fomitopsis schrenkii</name>
    <name type="common">Brown rot fungus</name>
    <dbReference type="NCBI Taxonomy" id="2126942"/>
    <lineage>
        <taxon>Eukaryota</taxon>
        <taxon>Fungi</taxon>
        <taxon>Dikarya</taxon>
        <taxon>Basidiomycota</taxon>
        <taxon>Agaricomycotina</taxon>
        <taxon>Agaricomycetes</taxon>
        <taxon>Polyporales</taxon>
        <taxon>Fomitopsis</taxon>
    </lineage>
</organism>
<dbReference type="PANTHER" id="PTHR32470">
    <property type="entry name" value="ADH DEHYDROGENASE [UBIQUINONE] 1 ALPHA SUBCOMPLEX ASSEMBLY FACTOR 2"/>
    <property type="match status" value="1"/>
</dbReference>
<dbReference type="GO" id="GO:0032981">
    <property type="term" value="P:mitochondrial respiratory chain complex I assembly"/>
    <property type="evidence" value="ECO:0007669"/>
    <property type="project" value="TreeGrafter"/>
</dbReference>
<accession>S8E7F8</accession>
<comment type="similarity">
    <text evidence="1">Belongs to the complex I NDUFA12 subunit family.</text>
</comment>
<dbReference type="EMBL" id="KE504148">
    <property type="protein sequence ID" value="EPT00618.1"/>
    <property type="molecule type" value="Genomic_DNA"/>
</dbReference>
<dbReference type="AlphaFoldDB" id="S8E7F8"/>
<evidence type="ECO:0000256" key="2">
    <source>
        <dbReference type="SAM" id="MobiDB-lite"/>
    </source>
</evidence>
<evidence type="ECO:0000256" key="1">
    <source>
        <dbReference type="ARBA" id="ARBA00007355"/>
    </source>
</evidence>
<proteinExistence type="inferred from homology"/>
<dbReference type="GO" id="GO:0005739">
    <property type="term" value="C:mitochondrion"/>
    <property type="evidence" value="ECO:0007669"/>
    <property type="project" value="TreeGrafter"/>
</dbReference>
<evidence type="ECO:0000313" key="4">
    <source>
        <dbReference type="Proteomes" id="UP000015241"/>
    </source>
</evidence>
<dbReference type="PANTHER" id="PTHR32470:SF2">
    <property type="entry name" value="NADH DEHYDROGENASE [UBIQUINONE] 1 ALPHA SUBCOMPLEX ASSEMBLY FACTOR 2"/>
    <property type="match status" value="1"/>
</dbReference>
<dbReference type="InterPro" id="IPR052618">
    <property type="entry name" value="ComplexI_NDUFA12"/>
</dbReference>
<keyword evidence="4" id="KW-1185">Reference proteome</keyword>
<gene>
    <name evidence="3" type="ORF">FOMPIDRAFT_1122413</name>
</gene>
<protein>
    <recommendedName>
        <fullName evidence="5">NADH dehydrogenase [ubiquinone] 1 alpha subcomplex subunit</fullName>
    </recommendedName>
</protein>
<dbReference type="InterPro" id="IPR007763">
    <property type="entry name" value="NDUFA12"/>
</dbReference>
<evidence type="ECO:0000313" key="3">
    <source>
        <dbReference type="EMBL" id="EPT00618.1"/>
    </source>
</evidence>
<dbReference type="STRING" id="743788.S8E7F8"/>
<dbReference type="OrthoDB" id="10255576at2759"/>
<dbReference type="GO" id="GO:0045271">
    <property type="term" value="C:respiratory chain complex I"/>
    <property type="evidence" value="ECO:0007669"/>
    <property type="project" value="InterPro"/>
</dbReference>
<evidence type="ECO:0008006" key="5">
    <source>
        <dbReference type="Google" id="ProtNLM"/>
    </source>
</evidence>